<reference evidence="1" key="2">
    <citation type="journal article" date="2015" name="Data Brief">
        <title>Shoot transcriptome of the giant reed, Arundo donax.</title>
        <authorList>
            <person name="Barrero R.A."/>
            <person name="Guerrero F.D."/>
            <person name="Moolhuijzen P."/>
            <person name="Goolsby J.A."/>
            <person name="Tidwell J."/>
            <person name="Bellgard S.E."/>
            <person name="Bellgard M.I."/>
        </authorList>
    </citation>
    <scope>NUCLEOTIDE SEQUENCE</scope>
    <source>
        <tissue evidence="1">Shoot tissue taken approximately 20 cm above the soil surface</tissue>
    </source>
</reference>
<dbReference type="EMBL" id="GBRH01209143">
    <property type="protein sequence ID" value="JAD88752.1"/>
    <property type="molecule type" value="Transcribed_RNA"/>
</dbReference>
<name>A0A0A9DYB4_ARUDO</name>
<reference evidence="1" key="1">
    <citation type="submission" date="2014-09" db="EMBL/GenBank/DDBJ databases">
        <authorList>
            <person name="Magalhaes I.L.F."/>
            <person name="Oliveira U."/>
            <person name="Santos F.R."/>
            <person name="Vidigal T.H.D.A."/>
            <person name="Brescovit A.D."/>
            <person name="Santos A.J."/>
        </authorList>
    </citation>
    <scope>NUCLEOTIDE SEQUENCE</scope>
    <source>
        <tissue evidence="1">Shoot tissue taken approximately 20 cm above the soil surface</tissue>
    </source>
</reference>
<accession>A0A0A9DYB4</accession>
<evidence type="ECO:0000313" key="1">
    <source>
        <dbReference type="EMBL" id="JAD88752.1"/>
    </source>
</evidence>
<sequence length="46" mass="5109">MCSHNLPGVPTTISGFFFKSRSCFSMDRPPTIGTTWIPMNLAASFR</sequence>
<proteinExistence type="predicted"/>
<protein>
    <submittedName>
        <fullName evidence="1">Uncharacterized protein</fullName>
    </submittedName>
</protein>
<organism evidence="1">
    <name type="scientific">Arundo donax</name>
    <name type="common">Giant reed</name>
    <name type="synonym">Donax arundinaceus</name>
    <dbReference type="NCBI Taxonomy" id="35708"/>
    <lineage>
        <taxon>Eukaryota</taxon>
        <taxon>Viridiplantae</taxon>
        <taxon>Streptophyta</taxon>
        <taxon>Embryophyta</taxon>
        <taxon>Tracheophyta</taxon>
        <taxon>Spermatophyta</taxon>
        <taxon>Magnoliopsida</taxon>
        <taxon>Liliopsida</taxon>
        <taxon>Poales</taxon>
        <taxon>Poaceae</taxon>
        <taxon>PACMAD clade</taxon>
        <taxon>Arundinoideae</taxon>
        <taxon>Arundineae</taxon>
        <taxon>Arundo</taxon>
    </lineage>
</organism>
<dbReference type="AlphaFoldDB" id="A0A0A9DYB4"/>